<organism evidence="9 10">
    <name type="scientific">Buddleja alternifolia</name>
    <dbReference type="NCBI Taxonomy" id="168488"/>
    <lineage>
        <taxon>Eukaryota</taxon>
        <taxon>Viridiplantae</taxon>
        <taxon>Streptophyta</taxon>
        <taxon>Embryophyta</taxon>
        <taxon>Tracheophyta</taxon>
        <taxon>Spermatophyta</taxon>
        <taxon>Magnoliopsida</taxon>
        <taxon>eudicotyledons</taxon>
        <taxon>Gunneridae</taxon>
        <taxon>Pentapetalae</taxon>
        <taxon>asterids</taxon>
        <taxon>lamiids</taxon>
        <taxon>Lamiales</taxon>
        <taxon>Scrophulariaceae</taxon>
        <taxon>Buddlejeae</taxon>
        <taxon>Buddleja</taxon>
    </lineage>
</organism>
<reference evidence="9" key="1">
    <citation type="submission" date="2019-10" db="EMBL/GenBank/DDBJ databases">
        <authorList>
            <person name="Zhang R."/>
            <person name="Pan Y."/>
            <person name="Wang J."/>
            <person name="Ma R."/>
            <person name="Yu S."/>
        </authorList>
    </citation>
    <scope>NUCLEOTIDE SEQUENCE</scope>
    <source>
        <strain evidence="9">LA-IB0</strain>
        <tissue evidence="9">Leaf</tissue>
    </source>
</reference>
<evidence type="ECO:0000259" key="8">
    <source>
        <dbReference type="PROSITE" id="PS50845"/>
    </source>
</evidence>
<dbReference type="Pfam" id="PF02453">
    <property type="entry name" value="Reticulon"/>
    <property type="match status" value="2"/>
</dbReference>
<dbReference type="InterPro" id="IPR045064">
    <property type="entry name" value="Reticulon-like"/>
</dbReference>
<feature type="domain" description="Reticulon" evidence="8">
    <location>
        <begin position="277"/>
        <end position="355"/>
    </location>
</feature>
<keyword evidence="10" id="KW-1185">Reference proteome</keyword>
<proteinExistence type="predicted"/>
<name>A0AAV6WS24_9LAMI</name>
<dbReference type="InterPro" id="IPR003388">
    <property type="entry name" value="Reticulon"/>
</dbReference>
<feature type="compositionally biased region" description="Polar residues" evidence="7">
    <location>
        <begin position="65"/>
        <end position="74"/>
    </location>
</feature>
<dbReference type="GO" id="GO:0005789">
    <property type="term" value="C:endoplasmic reticulum membrane"/>
    <property type="evidence" value="ECO:0007669"/>
    <property type="project" value="UniProtKB-SubCell"/>
</dbReference>
<keyword evidence="3 6" id="KW-0256">Endoplasmic reticulum</keyword>
<gene>
    <name evidence="9" type="ORF">BUALT_Bualt11G0014100</name>
</gene>
<keyword evidence="5 6" id="KW-0472">Membrane</keyword>
<evidence type="ECO:0000256" key="5">
    <source>
        <dbReference type="ARBA" id="ARBA00023136"/>
    </source>
</evidence>
<keyword evidence="4 6" id="KW-1133">Transmembrane helix</keyword>
<feature type="transmembrane region" description="Helical" evidence="6">
    <location>
        <begin position="293"/>
        <end position="311"/>
    </location>
</feature>
<evidence type="ECO:0000313" key="9">
    <source>
        <dbReference type="EMBL" id="KAG8373341.1"/>
    </source>
</evidence>
<comment type="caution">
    <text evidence="9">The sequence shown here is derived from an EMBL/GenBank/DDBJ whole genome shotgun (WGS) entry which is preliminary data.</text>
</comment>
<dbReference type="PANTHER" id="PTHR10994:SF144">
    <property type="entry name" value="RETICULON-LIKE PROTEIN"/>
    <property type="match status" value="1"/>
</dbReference>
<evidence type="ECO:0000256" key="6">
    <source>
        <dbReference type="RuleBase" id="RU363132"/>
    </source>
</evidence>
<feature type="compositionally biased region" description="Polar residues" evidence="7">
    <location>
        <begin position="11"/>
        <end position="20"/>
    </location>
</feature>
<evidence type="ECO:0000313" key="10">
    <source>
        <dbReference type="Proteomes" id="UP000826271"/>
    </source>
</evidence>
<feature type="transmembrane region" description="Helical" evidence="6">
    <location>
        <begin position="187"/>
        <end position="205"/>
    </location>
</feature>
<dbReference type="EMBL" id="WHWC01000011">
    <property type="protein sequence ID" value="KAG8373341.1"/>
    <property type="molecule type" value="Genomic_DNA"/>
</dbReference>
<comment type="subcellular location">
    <subcellularLocation>
        <location evidence="1 6">Endoplasmic reticulum membrane</location>
        <topology evidence="1 6">Multi-pass membrane protein</topology>
    </subcellularLocation>
</comment>
<dbReference type="PROSITE" id="PS50845">
    <property type="entry name" value="RETICULON"/>
    <property type="match status" value="2"/>
</dbReference>
<feature type="transmembrane region" description="Helical" evidence="6">
    <location>
        <begin position="105"/>
        <end position="138"/>
    </location>
</feature>
<accession>A0AAV6WS24</accession>
<evidence type="ECO:0000256" key="4">
    <source>
        <dbReference type="ARBA" id="ARBA00022989"/>
    </source>
</evidence>
<protein>
    <recommendedName>
        <fullName evidence="6">Reticulon-like protein</fullName>
    </recommendedName>
</protein>
<dbReference type="Proteomes" id="UP000826271">
    <property type="component" value="Unassembled WGS sequence"/>
</dbReference>
<feature type="region of interest" description="Disordered" evidence="7">
    <location>
        <begin position="1"/>
        <end position="97"/>
    </location>
</feature>
<evidence type="ECO:0000256" key="3">
    <source>
        <dbReference type="ARBA" id="ARBA00022824"/>
    </source>
</evidence>
<feature type="domain" description="Reticulon" evidence="8">
    <location>
        <begin position="111"/>
        <end position="187"/>
    </location>
</feature>
<evidence type="ECO:0000256" key="2">
    <source>
        <dbReference type="ARBA" id="ARBA00022692"/>
    </source>
</evidence>
<dbReference type="AlphaFoldDB" id="A0AAV6WS24"/>
<evidence type="ECO:0000256" key="1">
    <source>
        <dbReference type="ARBA" id="ARBA00004477"/>
    </source>
</evidence>
<dbReference type="PANTHER" id="PTHR10994">
    <property type="entry name" value="RETICULON"/>
    <property type="match status" value="1"/>
</dbReference>
<dbReference type="GO" id="GO:0009617">
    <property type="term" value="P:response to bacterium"/>
    <property type="evidence" value="ECO:0007669"/>
    <property type="project" value="InterPro"/>
</dbReference>
<evidence type="ECO:0000256" key="7">
    <source>
        <dbReference type="SAM" id="MobiDB-lite"/>
    </source>
</evidence>
<keyword evidence="2 6" id="KW-0812">Transmembrane</keyword>
<sequence>MQQPHPKPPDQSFTSISTNIEAPPPATTMRNLSSPDLGHRRALRRSSAPTAAISPLQPHPKPPDQSFTSISTNIEAPPPATTMRNLSSPDLGHRRALRRSSAPTAAISPLVVVGLWVLSLMGNCFNFLTLFYICFVLLQTVPVLYEKYEDQVDAFAEKAEAELKKHYVVFNVKVLSKIPKVGLSEPMFTALFFTTFGLIVLRIVYNIELNDVYNIVLVNVKLQPHPKPPDQSFTSISTNIEAPPPATTMRNLSSPDLGHRRALRRSSAPTAAISPLVVVGLWVLSLMGNCFNFLTLFYICFVLLQTVPVLYEKYEDQVDAFAEKAEAELKKHYVVFNVKVLSKIPKGSLKYKKFA</sequence>